<dbReference type="PANTHER" id="PTHR33048">
    <property type="entry name" value="PTH11-LIKE INTEGRAL MEMBRANE PROTEIN (AFU_ORTHOLOGUE AFUA_5G11245)"/>
    <property type="match status" value="1"/>
</dbReference>
<dbReference type="GeneID" id="19242669"/>
<evidence type="ECO:0000256" key="4">
    <source>
        <dbReference type="ARBA" id="ARBA00023136"/>
    </source>
</evidence>
<dbReference type="RefSeq" id="XP_007803275.1">
    <property type="nucleotide sequence ID" value="XM_007805084.1"/>
</dbReference>
<dbReference type="Pfam" id="PF20684">
    <property type="entry name" value="Fung_rhodopsin"/>
    <property type="match status" value="1"/>
</dbReference>
<accession>U1G1K7</accession>
<feature type="transmembrane region" description="Helical" evidence="7">
    <location>
        <begin position="172"/>
        <end position="195"/>
    </location>
</feature>
<reference evidence="10" key="1">
    <citation type="journal article" date="2014" name="BMC Genomics">
        <title>Genome characteristics reveal the impact of lichenization on lichen-forming fungus Endocarpon pusillum Hedwig (Verrucariales, Ascomycota).</title>
        <authorList>
            <person name="Wang Y.-Y."/>
            <person name="Liu B."/>
            <person name="Zhang X.-Y."/>
            <person name="Zhou Q.-M."/>
            <person name="Zhang T."/>
            <person name="Li H."/>
            <person name="Yu Y.-F."/>
            <person name="Zhang X.-L."/>
            <person name="Hao X.-Y."/>
            <person name="Wang M."/>
            <person name="Wang L."/>
            <person name="Wei J.-C."/>
        </authorList>
    </citation>
    <scope>NUCLEOTIDE SEQUENCE [LARGE SCALE GENOMIC DNA]</scope>
    <source>
        <strain evidence="10">Z07020 / HMAS-L-300199</strain>
    </source>
</reference>
<feature type="compositionally biased region" description="Pro residues" evidence="6">
    <location>
        <begin position="270"/>
        <end position="280"/>
    </location>
</feature>
<evidence type="ECO:0000256" key="7">
    <source>
        <dbReference type="SAM" id="Phobius"/>
    </source>
</evidence>
<dbReference type="HOGENOM" id="CLU_019101_1_0_1"/>
<dbReference type="OrthoDB" id="2988756at2759"/>
<dbReference type="Proteomes" id="UP000019373">
    <property type="component" value="Unassembled WGS sequence"/>
</dbReference>
<keyword evidence="4 7" id="KW-0472">Membrane</keyword>
<feature type="domain" description="Rhodopsin" evidence="8">
    <location>
        <begin position="23"/>
        <end position="263"/>
    </location>
</feature>
<feature type="transmembrane region" description="Helical" evidence="7">
    <location>
        <begin position="6"/>
        <end position="27"/>
    </location>
</feature>
<dbReference type="InterPro" id="IPR049326">
    <property type="entry name" value="Rhodopsin_dom_fungi"/>
</dbReference>
<dbReference type="AlphaFoldDB" id="U1G1K7"/>
<keyword evidence="3 7" id="KW-1133">Transmembrane helix</keyword>
<evidence type="ECO:0000313" key="10">
    <source>
        <dbReference type="Proteomes" id="UP000019373"/>
    </source>
</evidence>
<organism evidence="9 10">
    <name type="scientific">Endocarpon pusillum (strain Z07020 / HMAS-L-300199)</name>
    <name type="common">Lichen-forming fungus</name>
    <dbReference type="NCBI Taxonomy" id="1263415"/>
    <lineage>
        <taxon>Eukaryota</taxon>
        <taxon>Fungi</taxon>
        <taxon>Dikarya</taxon>
        <taxon>Ascomycota</taxon>
        <taxon>Pezizomycotina</taxon>
        <taxon>Eurotiomycetes</taxon>
        <taxon>Chaetothyriomycetidae</taxon>
        <taxon>Verrucariales</taxon>
        <taxon>Verrucariaceae</taxon>
        <taxon>Endocarpon</taxon>
    </lineage>
</organism>
<evidence type="ECO:0000259" key="8">
    <source>
        <dbReference type="Pfam" id="PF20684"/>
    </source>
</evidence>
<evidence type="ECO:0000313" key="9">
    <source>
        <dbReference type="EMBL" id="ERF71117.1"/>
    </source>
</evidence>
<sequence>MPDPTLIVVWVFTWIAVTVMCLRLLLVRINKKSFCAGDYLTMGAIFCAIARLSLIHVVLIWGSNNVSPKFRATHHFTQQEIYQREIGGKLTIVNRLFYNSYLWLQKLVLLDFYRHLIYHLRWERITMVSFLAIFAASYVVVQVVTFSECQPLYLYWRVLPDPGKCSQAQVQLITLGVLNIITDIMLIVLPIPVLVRLRRSFFQKIQLYFLFSLGIFIVAITIVRLPQNANHATAQVNRTTWASAELLTASFVANAPALYTLCKRKEGSNPPHPPPPPVPPKGSNYNTSEATSAGSGVSSGQYELQNGPTFKARGYSEVERGRTDSDRDSHSGILVTSNIDTEYSPRDRLR</sequence>
<keyword evidence="2 7" id="KW-0812">Transmembrane</keyword>
<evidence type="ECO:0000256" key="6">
    <source>
        <dbReference type="SAM" id="MobiDB-lite"/>
    </source>
</evidence>
<comment type="similarity">
    <text evidence="5">Belongs to the SAT4 family.</text>
</comment>
<dbReference type="eggNOG" id="ENOG502RUUF">
    <property type="taxonomic scope" value="Eukaryota"/>
</dbReference>
<comment type="subcellular location">
    <subcellularLocation>
        <location evidence="1">Membrane</location>
        <topology evidence="1">Multi-pass membrane protein</topology>
    </subcellularLocation>
</comment>
<name>U1G1K7_ENDPU</name>
<evidence type="ECO:0000256" key="2">
    <source>
        <dbReference type="ARBA" id="ARBA00022692"/>
    </source>
</evidence>
<feature type="transmembrane region" description="Helical" evidence="7">
    <location>
        <begin position="39"/>
        <end position="61"/>
    </location>
</feature>
<dbReference type="InterPro" id="IPR052337">
    <property type="entry name" value="SAT4-like"/>
</dbReference>
<feature type="compositionally biased region" description="Basic and acidic residues" evidence="6">
    <location>
        <begin position="314"/>
        <end position="330"/>
    </location>
</feature>
<dbReference type="PANTHER" id="PTHR33048:SF166">
    <property type="entry name" value="PTH11-LIKE INTEGRAL MEMBRANE PROTEIN"/>
    <property type="match status" value="1"/>
</dbReference>
<feature type="region of interest" description="Disordered" evidence="6">
    <location>
        <begin position="263"/>
        <end position="350"/>
    </location>
</feature>
<protein>
    <recommendedName>
        <fullName evidence="8">Rhodopsin domain-containing protein</fullName>
    </recommendedName>
</protein>
<evidence type="ECO:0000256" key="3">
    <source>
        <dbReference type="ARBA" id="ARBA00022989"/>
    </source>
</evidence>
<keyword evidence="10" id="KW-1185">Reference proteome</keyword>
<proteinExistence type="inferred from homology"/>
<dbReference type="GO" id="GO:0016020">
    <property type="term" value="C:membrane"/>
    <property type="evidence" value="ECO:0007669"/>
    <property type="project" value="UniProtKB-SubCell"/>
</dbReference>
<feature type="transmembrane region" description="Helical" evidence="7">
    <location>
        <begin position="125"/>
        <end position="146"/>
    </location>
</feature>
<dbReference type="EMBL" id="KE721256">
    <property type="protein sequence ID" value="ERF71117.1"/>
    <property type="molecule type" value="Genomic_DNA"/>
</dbReference>
<feature type="compositionally biased region" description="Polar residues" evidence="6">
    <location>
        <begin position="283"/>
        <end position="308"/>
    </location>
</feature>
<evidence type="ECO:0000256" key="5">
    <source>
        <dbReference type="ARBA" id="ARBA00038359"/>
    </source>
</evidence>
<gene>
    <name evidence="9" type="ORF">EPUS_07789</name>
</gene>
<evidence type="ECO:0000256" key="1">
    <source>
        <dbReference type="ARBA" id="ARBA00004141"/>
    </source>
</evidence>
<dbReference type="OMA" id="IWGTNNM"/>
<feature type="transmembrane region" description="Helical" evidence="7">
    <location>
        <begin position="207"/>
        <end position="225"/>
    </location>
</feature>